<sequence>MPPKQMSLEAALDEERLEILNILDGRPSRPQEPARSSHAITAPPIRSMLDIAPDHAAPRHNSIAGVGVGITASSSNRPAVQAPVRSLLDPISPSPLRLTQSAEASPPHHDVSPTSPISTRSAKSPRSPLSPKTSPTYEDAYRCLSDTSSSSLPVRKKQDLDGYQFEMLPSIPSQALPKRVTQGGKKSSNHSSNAPHVSSMVAVMSGQDLGGLPGFTRGRDTIRHGGGIGVTGRHSKSPGGRSRSPGAGLLLNTNSFNPIPTPGKYVTDTGKVINLDHAYRRLSNAALSRAGGTLARFQKPATSCERGEDEVSESGDPRLEKDYYSGDDGISDDDSSDDNENSSSGDDDWTSEIQRGRRRSRKKSDSEGASDENGVGESGGQQKVRSLLAAAEEERKTVSATYKVKSLLDPIPSAAEKLPLKKSGVHPATSFDYTGSIPNTPAASDDEAQIYDFKKAQNLSIYMSPIDQSVPNRVIRTIVRGEFTRVQEEVEQAEQRSNGRIRLRTYLVATDLSEESVYALEWTIGTILRDGDTLFAVYAIDEEGAAGGAEKGKGGGSGESDSLNGVGIADGVKAMLDVMMVVGSQTERTGENGSIAARGGGGGGGGGAGTDSKSGSTDSRAMSKAEMERLHAVEGISQTVVRLLRKTRLQVRVAVEVIHCKSPKHLITEAIDGLEPTLVILGSRGRSALKGVLLGSFSNYLVAKSSVPVMVARKKLRKHTKFKTANMRLSNNLTTPKKLAYAKID</sequence>
<proteinExistence type="predicted"/>
<dbReference type="OrthoDB" id="992776at2759"/>
<feature type="compositionally biased region" description="Acidic residues" evidence="1">
    <location>
        <begin position="329"/>
        <end position="350"/>
    </location>
</feature>
<dbReference type="RefSeq" id="XP_015700071.1">
    <property type="nucleotide sequence ID" value="XM_015845845.1"/>
</dbReference>
<feature type="region of interest" description="Disordered" evidence="1">
    <location>
        <begin position="587"/>
        <end position="620"/>
    </location>
</feature>
<feature type="region of interest" description="Disordered" evidence="1">
    <location>
        <begin position="87"/>
        <end position="155"/>
    </location>
</feature>
<feature type="compositionally biased region" description="Basic and acidic residues" evidence="1">
    <location>
        <begin position="315"/>
        <end position="324"/>
    </location>
</feature>
<dbReference type="InterPro" id="IPR006015">
    <property type="entry name" value="Universal_stress_UspA"/>
</dbReference>
<feature type="region of interest" description="Disordered" evidence="1">
    <location>
        <begin position="298"/>
        <end position="386"/>
    </location>
</feature>
<dbReference type="EMBL" id="KN294008">
    <property type="protein sequence ID" value="EEH35237.2"/>
    <property type="molecule type" value="Genomic_DNA"/>
</dbReference>
<name>C1H5T9_PARBA</name>
<evidence type="ECO:0000259" key="2">
    <source>
        <dbReference type="Pfam" id="PF00582"/>
    </source>
</evidence>
<evidence type="ECO:0000256" key="1">
    <source>
        <dbReference type="SAM" id="MobiDB-lite"/>
    </source>
</evidence>
<feature type="compositionally biased region" description="Polar residues" evidence="1">
    <location>
        <begin position="112"/>
        <end position="124"/>
    </location>
</feature>
<feature type="domain" description="UspA" evidence="2">
    <location>
        <begin position="620"/>
        <end position="713"/>
    </location>
</feature>
<dbReference type="OMA" id="CKNPRHL"/>
<dbReference type="KEGG" id="pbl:PAAG_06284"/>
<feature type="region of interest" description="Disordered" evidence="1">
    <location>
        <begin position="171"/>
        <end position="194"/>
    </location>
</feature>
<accession>C1H5T9</accession>
<evidence type="ECO:0000313" key="4">
    <source>
        <dbReference type="Proteomes" id="UP000002059"/>
    </source>
</evidence>
<gene>
    <name evidence="3" type="ORF">PAAG_06284</name>
</gene>
<protein>
    <submittedName>
        <fullName evidence="3">Usp domain-containing protein</fullName>
    </submittedName>
</protein>
<dbReference type="HOGENOM" id="CLU_015980_0_0_1"/>
<dbReference type="Proteomes" id="UP000002059">
    <property type="component" value="Partially assembled WGS sequence"/>
</dbReference>
<keyword evidence="4" id="KW-1185">Reference proteome</keyword>
<dbReference type="InterPro" id="IPR006016">
    <property type="entry name" value="UspA"/>
</dbReference>
<feature type="region of interest" description="Disordered" evidence="1">
    <location>
        <begin position="222"/>
        <end position="254"/>
    </location>
</feature>
<evidence type="ECO:0000313" key="3">
    <source>
        <dbReference type="EMBL" id="EEH35237.2"/>
    </source>
</evidence>
<feature type="compositionally biased region" description="Low complexity" evidence="1">
    <location>
        <begin position="237"/>
        <end position="246"/>
    </location>
</feature>
<dbReference type="GeneID" id="9095166"/>
<feature type="region of interest" description="Disordered" evidence="1">
    <location>
        <begin position="24"/>
        <end position="44"/>
    </location>
</feature>
<feature type="compositionally biased region" description="Gly residues" evidence="1">
    <location>
        <begin position="598"/>
        <end position="609"/>
    </location>
</feature>
<dbReference type="CDD" id="cd23659">
    <property type="entry name" value="USP_At3g01520-like"/>
    <property type="match status" value="1"/>
</dbReference>
<dbReference type="eggNOG" id="ENOG502QRPI">
    <property type="taxonomic scope" value="Eukaryota"/>
</dbReference>
<dbReference type="Pfam" id="PF00582">
    <property type="entry name" value="Usp"/>
    <property type="match status" value="1"/>
</dbReference>
<dbReference type="PRINTS" id="PR01438">
    <property type="entry name" value="UNVRSLSTRESS"/>
</dbReference>
<dbReference type="SUPFAM" id="SSF52402">
    <property type="entry name" value="Adenine nucleotide alpha hydrolases-like"/>
    <property type="match status" value="1"/>
</dbReference>
<dbReference type="Gene3D" id="3.40.50.620">
    <property type="entry name" value="HUPs"/>
    <property type="match status" value="1"/>
</dbReference>
<dbReference type="PANTHER" id="PTHR46100">
    <property type="entry name" value="IMP2'P"/>
    <property type="match status" value="1"/>
</dbReference>
<feature type="compositionally biased region" description="Polar residues" evidence="1">
    <location>
        <begin position="184"/>
        <end position="194"/>
    </location>
</feature>
<dbReference type="STRING" id="502779.C1H5T9"/>
<dbReference type="AlphaFoldDB" id="C1H5T9"/>
<dbReference type="VEuPathDB" id="FungiDB:PAAG_06284"/>
<dbReference type="PANTHER" id="PTHR46100:SF4">
    <property type="entry name" value="USPA DOMAIN-CONTAINING PROTEIN"/>
    <property type="match status" value="1"/>
</dbReference>
<organism evidence="3 4">
    <name type="scientific">Paracoccidioides lutzii (strain ATCC MYA-826 / Pb01)</name>
    <name type="common">Paracoccidioides brasiliensis</name>
    <dbReference type="NCBI Taxonomy" id="502779"/>
    <lineage>
        <taxon>Eukaryota</taxon>
        <taxon>Fungi</taxon>
        <taxon>Dikarya</taxon>
        <taxon>Ascomycota</taxon>
        <taxon>Pezizomycotina</taxon>
        <taxon>Eurotiomycetes</taxon>
        <taxon>Eurotiomycetidae</taxon>
        <taxon>Onygenales</taxon>
        <taxon>Ajellomycetaceae</taxon>
        <taxon>Paracoccidioides</taxon>
    </lineage>
</organism>
<reference evidence="3 4" key="1">
    <citation type="journal article" date="2011" name="PLoS Genet.">
        <title>Comparative genomic analysis of human fungal pathogens causing paracoccidioidomycosis.</title>
        <authorList>
            <person name="Desjardins C.A."/>
            <person name="Champion M.D."/>
            <person name="Holder J.W."/>
            <person name="Muszewska A."/>
            <person name="Goldberg J."/>
            <person name="Bailao A.M."/>
            <person name="Brigido M.M."/>
            <person name="Ferreira M.E."/>
            <person name="Garcia A.M."/>
            <person name="Grynberg M."/>
            <person name="Gujja S."/>
            <person name="Heiman D.I."/>
            <person name="Henn M.R."/>
            <person name="Kodira C.D."/>
            <person name="Leon-Narvaez H."/>
            <person name="Longo L.V."/>
            <person name="Ma L.J."/>
            <person name="Malavazi I."/>
            <person name="Matsuo A.L."/>
            <person name="Morais F.V."/>
            <person name="Pereira M."/>
            <person name="Rodriguez-Brito S."/>
            <person name="Sakthikumar S."/>
            <person name="Salem-Izacc S.M."/>
            <person name="Sykes S.M."/>
            <person name="Teixeira M.M."/>
            <person name="Vallejo M.C."/>
            <person name="Walter M.E."/>
            <person name="Yandava C."/>
            <person name="Young S."/>
            <person name="Zeng Q."/>
            <person name="Zucker J."/>
            <person name="Felipe M.S."/>
            <person name="Goldman G.H."/>
            <person name="Haas B.J."/>
            <person name="McEwen J.G."/>
            <person name="Nino-Vega G."/>
            <person name="Puccia R."/>
            <person name="San-Blas G."/>
            <person name="Soares C.M."/>
            <person name="Birren B.W."/>
            <person name="Cuomo C.A."/>
        </authorList>
    </citation>
    <scope>NUCLEOTIDE SEQUENCE [LARGE SCALE GENOMIC DNA]</scope>
    <source>
        <strain evidence="4">ATCC MYA-826 / Pb01</strain>
    </source>
</reference>
<dbReference type="InterPro" id="IPR014729">
    <property type="entry name" value="Rossmann-like_a/b/a_fold"/>
</dbReference>